<accession>A0A8J1LH97</accession>
<dbReference type="PANTHER" id="PTHR34605">
    <property type="entry name" value="PHAGE_INTEGRASE DOMAIN-CONTAINING PROTEIN"/>
    <property type="match status" value="1"/>
</dbReference>
<dbReference type="RefSeq" id="XP_041428419.1">
    <property type="nucleotide sequence ID" value="XM_041572485.1"/>
</dbReference>
<feature type="region of interest" description="Disordered" evidence="3">
    <location>
        <begin position="291"/>
        <end position="361"/>
    </location>
</feature>
<feature type="compositionally biased region" description="Polar residues" evidence="3">
    <location>
        <begin position="98"/>
        <end position="118"/>
    </location>
</feature>
<dbReference type="GO" id="GO:0006310">
    <property type="term" value="P:DNA recombination"/>
    <property type="evidence" value="ECO:0007669"/>
    <property type="project" value="UniProtKB-KW"/>
</dbReference>
<keyword evidence="4" id="KW-1185">Reference proteome</keyword>
<keyword evidence="1" id="KW-0238">DNA-binding</keyword>
<dbReference type="Proteomes" id="UP000186698">
    <property type="component" value="Chromosome 8L"/>
</dbReference>
<gene>
    <name evidence="5" type="primary">LOC121396885</name>
</gene>
<evidence type="ECO:0000256" key="1">
    <source>
        <dbReference type="ARBA" id="ARBA00023125"/>
    </source>
</evidence>
<dbReference type="PANTHER" id="PTHR34605:SF8">
    <property type="entry name" value="FILAGGRIN-2-LIKE ISOFORM X1"/>
    <property type="match status" value="1"/>
</dbReference>
<feature type="compositionally biased region" description="Polar residues" evidence="3">
    <location>
        <begin position="191"/>
        <end position="203"/>
    </location>
</feature>
<reference evidence="5" key="1">
    <citation type="submission" date="2025-08" db="UniProtKB">
        <authorList>
            <consortium name="RefSeq"/>
        </authorList>
    </citation>
    <scope>IDENTIFICATION</scope>
    <source>
        <strain evidence="5">J_2021</strain>
        <tissue evidence="5">Erythrocytes</tissue>
    </source>
</reference>
<feature type="compositionally biased region" description="Basic and acidic residues" evidence="3">
    <location>
        <begin position="84"/>
        <end position="95"/>
    </location>
</feature>
<dbReference type="Gene3D" id="1.10.443.10">
    <property type="entry name" value="Intergrase catalytic core"/>
    <property type="match status" value="1"/>
</dbReference>
<dbReference type="InterPro" id="IPR010998">
    <property type="entry name" value="Integrase_recombinase_N"/>
</dbReference>
<dbReference type="GO" id="GO:0015074">
    <property type="term" value="P:DNA integration"/>
    <property type="evidence" value="ECO:0007669"/>
    <property type="project" value="InterPro"/>
</dbReference>
<dbReference type="InterPro" id="IPR011010">
    <property type="entry name" value="DNA_brk_join_enz"/>
</dbReference>
<dbReference type="Gene3D" id="1.10.150.130">
    <property type="match status" value="1"/>
</dbReference>
<evidence type="ECO:0000256" key="2">
    <source>
        <dbReference type="ARBA" id="ARBA00023172"/>
    </source>
</evidence>
<feature type="region of interest" description="Disordered" evidence="3">
    <location>
        <begin position="187"/>
        <end position="239"/>
    </location>
</feature>
<evidence type="ECO:0000256" key="3">
    <source>
        <dbReference type="SAM" id="MobiDB-lite"/>
    </source>
</evidence>
<proteinExistence type="predicted"/>
<feature type="compositionally biased region" description="Polar residues" evidence="3">
    <location>
        <begin position="318"/>
        <end position="342"/>
    </location>
</feature>
<feature type="compositionally biased region" description="Low complexity" evidence="3">
    <location>
        <begin position="119"/>
        <end position="129"/>
    </location>
</feature>
<protein>
    <submittedName>
        <fullName evidence="5">Uncharacterized protein LOC121396885 isoform X1</fullName>
    </submittedName>
</protein>
<feature type="region of interest" description="Disordered" evidence="3">
    <location>
        <begin position="24"/>
        <end position="167"/>
    </location>
</feature>
<dbReference type="SUPFAM" id="SSF56349">
    <property type="entry name" value="DNA breaking-rejoining enzymes"/>
    <property type="match status" value="1"/>
</dbReference>
<dbReference type="KEGG" id="xla:121396885"/>
<dbReference type="AlphaFoldDB" id="A0A8J1LH97"/>
<dbReference type="InterPro" id="IPR013762">
    <property type="entry name" value="Integrase-like_cat_sf"/>
</dbReference>
<feature type="compositionally biased region" description="Low complexity" evidence="3">
    <location>
        <begin position="26"/>
        <end position="36"/>
    </location>
</feature>
<evidence type="ECO:0000313" key="5">
    <source>
        <dbReference type="RefSeq" id="XP_041428419.1"/>
    </source>
</evidence>
<evidence type="ECO:0000313" key="4">
    <source>
        <dbReference type="Proteomes" id="UP000186698"/>
    </source>
</evidence>
<organism evidence="4 5">
    <name type="scientific">Xenopus laevis</name>
    <name type="common">African clawed frog</name>
    <dbReference type="NCBI Taxonomy" id="8355"/>
    <lineage>
        <taxon>Eukaryota</taxon>
        <taxon>Metazoa</taxon>
        <taxon>Chordata</taxon>
        <taxon>Craniata</taxon>
        <taxon>Vertebrata</taxon>
        <taxon>Euteleostomi</taxon>
        <taxon>Amphibia</taxon>
        <taxon>Batrachia</taxon>
        <taxon>Anura</taxon>
        <taxon>Pipoidea</taxon>
        <taxon>Pipidae</taxon>
        <taxon>Xenopodinae</taxon>
        <taxon>Xenopus</taxon>
        <taxon>Xenopus</taxon>
    </lineage>
</organism>
<sequence>MAANMDALLARIRTEAERRGDEWLRQLLPEELPQQPVTTGVRTRRSRPPTRLSPSPPIQRRRVPSRSPQTGTGSGKGSGRPRASARDGRSVDVRRSTPAASTAPAQRGNVRSRQPSKNGSGAARGSSGDDSLHPHSSTEVPVQELTEEEGETSARRDGQASNEGNAGAAGLWREHAHRPQQDRRDFLSEQGMRSHSSVATSTGQRREAVGGAQATSIRDGTGLHSSGRVGGPDGDPQTAAWLAGSAWQGISTAPVPQAGPARGVVAGCQVWATGTARSNISAVGREGSAVANSTAGQGVPPPLVLLQVDGRGDGDAQQPRTTQDNGTDISTGTDTINTTGQVDQIPGTGARGGTGGRAMPRPDLGAGASGMMDWVRRSLAPSTWSSYNKVWCDWARLEQEMGVSDNNDDRLGLLAWQLSKDFDSNVSVSVIERKLSALAFLFKFRGWTDVTKDFAIKQAFKGFKKGRRSADIRRPITFNILEGIFSQLGCITHSPFEQLLFKLAFSWAFFGAFRISELVSPNRAGAGGVLREDIKREEQSLSIRIREAKTDKGGKGFLVELHGVEGFDICPIKCFDEYCRVRKEQVGSFLIHQDGSALSKFQFVAVLRRSLEGLKLASAEYGSHSFRIGAATEAARWGLDETVIRRIGRWESNRFRSYIRPSRVEQ</sequence>
<keyword evidence="2" id="KW-0233">DNA recombination</keyword>
<dbReference type="GO" id="GO:0003677">
    <property type="term" value="F:DNA binding"/>
    <property type="evidence" value="ECO:0007669"/>
    <property type="project" value="UniProtKB-KW"/>
</dbReference>
<dbReference type="GeneID" id="121396885"/>
<name>A0A8J1LH97_XENLA</name>
<dbReference type="InterPro" id="IPR052925">
    <property type="entry name" value="Phage_Integrase-like_Recomb"/>
</dbReference>
<dbReference type="OrthoDB" id="9863428at2759"/>